<evidence type="ECO:0000256" key="3">
    <source>
        <dbReference type="ARBA" id="ARBA00022448"/>
    </source>
</evidence>
<evidence type="ECO:0000256" key="8">
    <source>
        <dbReference type="SAM" id="Phobius"/>
    </source>
</evidence>
<comment type="subcellular location">
    <subcellularLocation>
        <location evidence="1">Cell membrane</location>
        <topology evidence="1">Multi-pass membrane protein</topology>
    </subcellularLocation>
</comment>
<proteinExistence type="inferred from homology"/>
<feature type="transmembrane region" description="Helical" evidence="8">
    <location>
        <begin position="284"/>
        <end position="304"/>
    </location>
</feature>
<evidence type="ECO:0000256" key="6">
    <source>
        <dbReference type="ARBA" id="ARBA00022989"/>
    </source>
</evidence>
<feature type="transmembrane region" description="Helical" evidence="8">
    <location>
        <begin position="224"/>
        <end position="246"/>
    </location>
</feature>
<evidence type="ECO:0000256" key="5">
    <source>
        <dbReference type="ARBA" id="ARBA00022692"/>
    </source>
</evidence>
<accession>A0ABV1E118</accession>
<dbReference type="PANTHER" id="PTHR36838">
    <property type="entry name" value="AUXIN EFFLUX CARRIER FAMILY PROTEIN"/>
    <property type="match status" value="1"/>
</dbReference>
<evidence type="ECO:0000256" key="2">
    <source>
        <dbReference type="ARBA" id="ARBA00010145"/>
    </source>
</evidence>
<gene>
    <name evidence="9" type="ORF">WMO26_09205</name>
</gene>
<dbReference type="RefSeq" id="WP_349219847.1">
    <property type="nucleotide sequence ID" value="NZ_JBBMFD010000015.1"/>
</dbReference>
<feature type="transmembrane region" description="Helical" evidence="8">
    <location>
        <begin position="161"/>
        <end position="181"/>
    </location>
</feature>
<name>A0ABV1E118_9FIRM</name>
<organism evidence="9 10">
    <name type="scientific">Solibaculum intestinale</name>
    <dbReference type="NCBI Taxonomy" id="3133165"/>
    <lineage>
        <taxon>Bacteria</taxon>
        <taxon>Bacillati</taxon>
        <taxon>Bacillota</taxon>
        <taxon>Clostridia</taxon>
        <taxon>Eubacteriales</taxon>
        <taxon>Oscillospiraceae</taxon>
        <taxon>Solibaculum</taxon>
    </lineage>
</organism>
<evidence type="ECO:0000256" key="7">
    <source>
        <dbReference type="ARBA" id="ARBA00023136"/>
    </source>
</evidence>
<reference evidence="9 10" key="1">
    <citation type="submission" date="2024-03" db="EMBL/GenBank/DDBJ databases">
        <title>Human intestinal bacterial collection.</title>
        <authorList>
            <person name="Pauvert C."/>
            <person name="Hitch T.C.A."/>
            <person name="Clavel T."/>
        </authorList>
    </citation>
    <scope>NUCLEOTIDE SEQUENCE [LARGE SCALE GENOMIC DNA]</scope>
    <source>
        <strain evidence="9 10">CLA-JM-H44</strain>
    </source>
</reference>
<feature type="transmembrane region" description="Helical" evidence="8">
    <location>
        <begin position="252"/>
        <end position="272"/>
    </location>
</feature>
<evidence type="ECO:0000313" key="9">
    <source>
        <dbReference type="EMBL" id="MEQ2441001.1"/>
    </source>
</evidence>
<feature type="transmembrane region" description="Helical" evidence="8">
    <location>
        <begin position="101"/>
        <end position="122"/>
    </location>
</feature>
<feature type="transmembrane region" description="Helical" evidence="8">
    <location>
        <begin position="128"/>
        <end position="149"/>
    </location>
</feature>
<feature type="transmembrane region" description="Helical" evidence="8">
    <location>
        <begin position="6"/>
        <end position="26"/>
    </location>
</feature>
<keyword evidence="3" id="KW-0813">Transport</keyword>
<protein>
    <submittedName>
        <fullName evidence="9">AEC family transporter</fullName>
    </submittedName>
</protein>
<evidence type="ECO:0000256" key="4">
    <source>
        <dbReference type="ARBA" id="ARBA00022475"/>
    </source>
</evidence>
<feature type="transmembrane region" description="Helical" evidence="8">
    <location>
        <begin position="68"/>
        <end position="89"/>
    </location>
</feature>
<comment type="caution">
    <text evidence="9">The sequence shown here is derived from an EMBL/GenBank/DDBJ whole genome shotgun (WGS) entry which is preliminary data.</text>
</comment>
<dbReference type="Proteomes" id="UP001489509">
    <property type="component" value="Unassembled WGS sequence"/>
</dbReference>
<keyword evidence="5 8" id="KW-0812">Transmembrane</keyword>
<evidence type="ECO:0000313" key="10">
    <source>
        <dbReference type="Proteomes" id="UP001489509"/>
    </source>
</evidence>
<keyword evidence="4" id="KW-1003">Cell membrane</keyword>
<keyword evidence="7 8" id="KW-0472">Membrane</keyword>
<dbReference type="PANTHER" id="PTHR36838:SF1">
    <property type="entry name" value="SLR1864 PROTEIN"/>
    <property type="match status" value="1"/>
</dbReference>
<sequence>MLDSIAVIAEQVAMLYLMMAAGFFCFKKKLIRENGAKQMTDLLLFVVTPCVIVSSFEIEFDAALRDGILIATGVAVGAHALAIGIGMLFFKKEPGSRRRVLRFSVVFSNCGFMSIPLLSALLGSRGVIYGAAYLGVFNIVQWTYGVYLMTGDRKQVSVKKAIVNPGVIGLALALPIFFFSIRLPDVLSQTVGQLANLNTPLAMVVIGCHIAAADLKQAFLDKSIYLALVLRLLAAPLLVTALLLPFHFERDLLLACVIPASAPAAATTALFSDRFGQDTGLASSIVTVTTLVSIVTMPLLILAASL</sequence>
<dbReference type="Pfam" id="PF03547">
    <property type="entry name" value="Mem_trans"/>
    <property type="match status" value="1"/>
</dbReference>
<comment type="similarity">
    <text evidence="2">Belongs to the auxin efflux carrier (TC 2.A.69) family.</text>
</comment>
<dbReference type="EMBL" id="JBBMFD010000015">
    <property type="protein sequence ID" value="MEQ2441001.1"/>
    <property type="molecule type" value="Genomic_DNA"/>
</dbReference>
<dbReference type="Gene3D" id="1.20.1530.20">
    <property type="match status" value="1"/>
</dbReference>
<feature type="transmembrane region" description="Helical" evidence="8">
    <location>
        <begin position="38"/>
        <end position="56"/>
    </location>
</feature>
<dbReference type="InterPro" id="IPR038770">
    <property type="entry name" value="Na+/solute_symporter_sf"/>
</dbReference>
<dbReference type="InterPro" id="IPR004776">
    <property type="entry name" value="Mem_transp_PIN-like"/>
</dbReference>
<keyword evidence="6 8" id="KW-1133">Transmembrane helix</keyword>
<evidence type="ECO:0000256" key="1">
    <source>
        <dbReference type="ARBA" id="ARBA00004651"/>
    </source>
</evidence>
<keyword evidence="10" id="KW-1185">Reference proteome</keyword>